<protein>
    <submittedName>
        <fullName evidence="2">Helicase associated domain-containing protein</fullName>
    </submittedName>
</protein>
<dbReference type="PANTHER" id="PTHR33418">
    <property type="entry name" value="HELICASE-ASSOCIATED"/>
    <property type="match status" value="1"/>
</dbReference>
<keyword evidence="3" id="KW-1185">Reference proteome</keyword>
<evidence type="ECO:0000256" key="1">
    <source>
        <dbReference type="SAM" id="MobiDB-lite"/>
    </source>
</evidence>
<feature type="region of interest" description="Disordered" evidence="1">
    <location>
        <begin position="227"/>
        <end position="246"/>
    </location>
</feature>
<dbReference type="EMBL" id="CP109106">
    <property type="protein sequence ID" value="WSB66544.1"/>
    <property type="molecule type" value="Genomic_DNA"/>
</dbReference>
<dbReference type="RefSeq" id="WP_326615657.1">
    <property type="nucleotide sequence ID" value="NZ_CP109106.1"/>
</dbReference>
<dbReference type="Proteomes" id="UP001344251">
    <property type="component" value="Chromosome"/>
</dbReference>
<gene>
    <name evidence="2" type="ORF">OG863_00240</name>
</gene>
<dbReference type="PANTHER" id="PTHR33418:SF1">
    <property type="entry name" value="HELICASE-ASSOCIATED DOMAIN-CONTAINING PROTEIN"/>
    <property type="match status" value="1"/>
</dbReference>
<proteinExistence type="predicted"/>
<accession>A0ABZ1F8X1</accession>
<evidence type="ECO:0000313" key="2">
    <source>
        <dbReference type="EMBL" id="WSB66544.1"/>
    </source>
</evidence>
<organism evidence="2 3">
    <name type="scientific">Streptomyces decoyicus</name>
    <dbReference type="NCBI Taxonomy" id="249567"/>
    <lineage>
        <taxon>Bacteria</taxon>
        <taxon>Bacillati</taxon>
        <taxon>Actinomycetota</taxon>
        <taxon>Actinomycetes</taxon>
        <taxon>Kitasatosporales</taxon>
        <taxon>Streptomycetaceae</taxon>
        <taxon>Streptomyces</taxon>
    </lineage>
</organism>
<evidence type="ECO:0000313" key="3">
    <source>
        <dbReference type="Proteomes" id="UP001344251"/>
    </source>
</evidence>
<reference evidence="2 3" key="1">
    <citation type="submission" date="2022-10" db="EMBL/GenBank/DDBJ databases">
        <title>The complete genomes of actinobacterial strains from the NBC collection.</title>
        <authorList>
            <person name="Joergensen T.S."/>
            <person name="Alvarez Arevalo M."/>
            <person name="Sterndorff E.B."/>
            <person name="Faurdal D."/>
            <person name="Vuksanovic O."/>
            <person name="Mourched A.-S."/>
            <person name="Charusanti P."/>
            <person name="Shaw S."/>
            <person name="Blin K."/>
            <person name="Weber T."/>
        </authorList>
    </citation>
    <scope>NUCLEOTIDE SEQUENCE [LARGE SCALE GENOMIC DNA]</scope>
    <source>
        <strain evidence="2 3">NBC 01774</strain>
    </source>
</reference>
<sequence length="246" mass="27398">MAALFLVGVPDADLGLGVTCASKHGTLSLVTAADSADRQLIRWLVRQRALADSGRLHSARIDALNAVDPWWNPPWGVHWQHTYTRIRRQLATRPHSPAPSPDEGSATWLDHQITQLHNLHPQQVQLLAQLASRYSHLHPHAMLFLTHPAPRTRAFCRQPDSSSRERGTLEVPLQHRENVRGDEVLLGRWIKKCRTNTAQMTAPQIAALQALGIDMEPVFPAAALEPTDSVDDEEGWAQPDLPGVPW</sequence>
<name>A0ABZ1F8X1_9ACTN</name>